<proteinExistence type="predicted"/>
<evidence type="ECO:0000313" key="3">
    <source>
        <dbReference type="EMBL" id="MFC5395926.1"/>
    </source>
</evidence>
<dbReference type="Gene3D" id="3.40.50.1820">
    <property type="entry name" value="alpha/beta hydrolase"/>
    <property type="match status" value="1"/>
</dbReference>
<dbReference type="InterPro" id="IPR029058">
    <property type="entry name" value="AB_hydrolase_fold"/>
</dbReference>
<protein>
    <submittedName>
        <fullName evidence="3">Alpha/beta hydrolase</fullName>
    </submittedName>
</protein>
<dbReference type="RefSeq" id="WP_377012114.1">
    <property type="nucleotide sequence ID" value="NZ_JBHSLV010000055.1"/>
</dbReference>
<dbReference type="GO" id="GO:0016787">
    <property type="term" value="F:hydrolase activity"/>
    <property type="evidence" value="ECO:0007669"/>
    <property type="project" value="UniProtKB-KW"/>
</dbReference>
<evidence type="ECO:0000256" key="1">
    <source>
        <dbReference type="ARBA" id="ARBA00022801"/>
    </source>
</evidence>
<evidence type="ECO:0000259" key="2">
    <source>
        <dbReference type="Pfam" id="PF20434"/>
    </source>
</evidence>
<accession>A0ABW0HH84</accession>
<sequence>MTGATDPVYLDYDQARLDLNYNQGAWASNAEEIIAWYRSASLEAHRKLACRHLAYGEGAAECIDLFPAASPGAPLVVYVHGGAWRMLDRMDSAFAAEAVVGAGLNFAVLDFASIPAARLPEMVTQVQRGIHWLAGHAGELGFDPRRLFVIGHSSGAHLAAAALTADTPHRIKASTVAGALCASGAYDLEGPMLSARGKYLDLTAAEIEILSPIRHVARLDCPVLVAYGEAETDEYRRHARTFHAALQAAGKTSTLLLAEGQNHFEVSRQLAVRDSVLFDKLSKVMPTLSVQSRF</sequence>
<dbReference type="PANTHER" id="PTHR48081:SF33">
    <property type="entry name" value="KYNURENINE FORMAMIDASE"/>
    <property type="match status" value="1"/>
</dbReference>
<dbReference type="InterPro" id="IPR050300">
    <property type="entry name" value="GDXG_lipolytic_enzyme"/>
</dbReference>
<comment type="caution">
    <text evidence="3">The sequence shown here is derived from an EMBL/GenBank/DDBJ whole genome shotgun (WGS) entry which is preliminary data.</text>
</comment>
<keyword evidence="4" id="KW-1185">Reference proteome</keyword>
<dbReference type="PANTHER" id="PTHR48081">
    <property type="entry name" value="AB HYDROLASE SUPERFAMILY PROTEIN C4A8.06C"/>
    <property type="match status" value="1"/>
</dbReference>
<feature type="domain" description="BD-FAE-like" evidence="2">
    <location>
        <begin position="71"/>
        <end position="169"/>
    </location>
</feature>
<dbReference type="SUPFAM" id="SSF53474">
    <property type="entry name" value="alpha/beta-Hydrolases"/>
    <property type="match status" value="1"/>
</dbReference>
<dbReference type="Proteomes" id="UP001596104">
    <property type="component" value="Unassembled WGS sequence"/>
</dbReference>
<dbReference type="InterPro" id="IPR049492">
    <property type="entry name" value="BD-FAE-like_dom"/>
</dbReference>
<organism evidence="3 4">
    <name type="scientific">Bosea vestrisii</name>
    <dbReference type="NCBI Taxonomy" id="151416"/>
    <lineage>
        <taxon>Bacteria</taxon>
        <taxon>Pseudomonadati</taxon>
        <taxon>Pseudomonadota</taxon>
        <taxon>Alphaproteobacteria</taxon>
        <taxon>Hyphomicrobiales</taxon>
        <taxon>Boseaceae</taxon>
        <taxon>Bosea</taxon>
    </lineage>
</organism>
<keyword evidence="1 3" id="KW-0378">Hydrolase</keyword>
<dbReference type="Pfam" id="PF20434">
    <property type="entry name" value="BD-FAE"/>
    <property type="match status" value="1"/>
</dbReference>
<reference evidence="4" key="1">
    <citation type="journal article" date="2019" name="Int. J. Syst. Evol. Microbiol.">
        <title>The Global Catalogue of Microorganisms (GCM) 10K type strain sequencing project: providing services to taxonomists for standard genome sequencing and annotation.</title>
        <authorList>
            <consortium name="The Broad Institute Genomics Platform"/>
            <consortium name="The Broad Institute Genome Sequencing Center for Infectious Disease"/>
            <person name="Wu L."/>
            <person name="Ma J."/>
        </authorList>
    </citation>
    <scope>NUCLEOTIDE SEQUENCE [LARGE SCALE GENOMIC DNA]</scope>
    <source>
        <strain evidence="4">CGMCC 1.16326</strain>
    </source>
</reference>
<name>A0ABW0HH84_9HYPH</name>
<gene>
    <name evidence="3" type="ORF">ACFPPC_25140</name>
</gene>
<evidence type="ECO:0000313" key="4">
    <source>
        <dbReference type="Proteomes" id="UP001596104"/>
    </source>
</evidence>
<dbReference type="EMBL" id="JBHSLV010000055">
    <property type="protein sequence ID" value="MFC5395926.1"/>
    <property type="molecule type" value="Genomic_DNA"/>
</dbReference>